<dbReference type="InterPro" id="IPR036691">
    <property type="entry name" value="Endo/exonu/phosph_ase_sf"/>
</dbReference>
<gene>
    <name evidence="1" type="ORF">STAS_15550</name>
</gene>
<comment type="caution">
    <text evidence="1">The sequence shown here is derived from an EMBL/GenBank/DDBJ whole genome shotgun (WGS) entry which is preliminary data.</text>
</comment>
<dbReference type="AlphaFoldDB" id="A0A5A7Q3R3"/>
<dbReference type="Proteomes" id="UP000325081">
    <property type="component" value="Unassembled WGS sequence"/>
</dbReference>
<dbReference type="PANTHER" id="PTHR34456">
    <property type="entry name" value="MITOVIRUS RNA-DEPENDENT RNA POLYMERASE"/>
    <property type="match status" value="1"/>
</dbReference>
<dbReference type="InterPro" id="IPR008686">
    <property type="entry name" value="RNA_pol_mitovir"/>
</dbReference>
<keyword evidence="1" id="KW-0696">RNA-directed RNA polymerase</keyword>
<dbReference type="GO" id="GO:0003968">
    <property type="term" value="F:RNA-directed RNA polymerase activity"/>
    <property type="evidence" value="ECO:0007669"/>
    <property type="project" value="UniProtKB-KW"/>
</dbReference>
<protein>
    <submittedName>
        <fullName evidence="1">Mitovirus RNA-dependent RNA polymerase</fullName>
    </submittedName>
</protein>
<keyword evidence="1" id="KW-0548">Nucleotidyltransferase</keyword>
<name>A0A5A7Q3R3_STRAF</name>
<keyword evidence="1" id="KW-0808">Transferase</keyword>
<evidence type="ECO:0000313" key="2">
    <source>
        <dbReference type="Proteomes" id="UP000325081"/>
    </source>
</evidence>
<dbReference type="Pfam" id="PF05919">
    <property type="entry name" value="Mitovir_RNA_pol"/>
    <property type="match status" value="1"/>
</dbReference>
<dbReference type="Gene3D" id="3.60.10.10">
    <property type="entry name" value="Endonuclease/exonuclease/phosphatase"/>
    <property type="match status" value="1"/>
</dbReference>
<evidence type="ECO:0000313" key="1">
    <source>
        <dbReference type="EMBL" id="GER38997.1"/>
    </source>
</evidence>
<dbReference type="EMBL" id="BKCP01005572">
    <property type="protein sequence ID" value="GER38997.1"/>
    <property type="molecule type" value="Genomic_DNA"/>
</dbReference>
<organism evidence="1 2">
    <name type="scientific">Striga asiatica</name>
    <name type="common">Asiatic witchweed</name>
    <name type="synonym">Buchnera asiatica</name>
    <dbReference type="NCBI Taxonomy" id="4170"/>
    <lineage>
        <taxon>Eukaryota</taxon>
        <taxon>Viridiplantae</taxon>
        <taxon>Streptophyta</taxon>
        <taxon>Embryophyta</taxon>
        <taxon>Tracheophyta</taxon>
        <taxon>Spermatophyta</taxon>
        <taxon>Magnoliopsida</taxon>
        <taxon>eudicotyledons</taxon>
        <taxon>Gunneridae</taxon>
        <taxon>Pentapetalae</taxon>
        <taxon>asterids</taxon>
        <taxon>lamiids</taxon>
        <taxon>Lamiales</taxon>
        <taxon>Orobanchaceae</taxon>
        <taxon>Buchnereae</taxon>
        <taxon>Striga</taxon>
    </lineage>
</organism>
<sequence length="633" mass="71566">MPRTCLLDRQERQVLPSLTKMEVLFFPLIKMEGTFAQQESYFKYHLYVRRKGTTVAVVIADESVAKVYEQVLGELEVQISYQKSRISRTGCAEFAKLFRVRALSKDLSLVSIRNLLNYFHPYGLMSICQTRKLFQPLARIGGCKGQALARLSHSRSLHFDKVYTMFTRRLFPISYWCETPPQTVFLCPILPAKRAFSRAPTEFDAILVYYYPKEIKPTIPGIPSKAKKIFSFKQFVHPKSFSFPFDLVRLEDPDVVFLMETWIRSRKVDDVRRITKFKNGLCIDPCGKKGGLALFWKDERWRLSGFYGHPKASQRKHSWQLLIRLSNQSNLPWLGETNSILHISETTGSEDRAPSLMRAFREALADCTLHDLGYMGHAFKWSNRRKAGGESSSTKGAPEEVISIRVAVAWNSLVNGSALSRVSQKIQSCRTNLILTGVIKTSYSFVPALANCIKPCLSTGSHSISSYGKNNGSNRIGSRRGDLVRSFELELANLDKGNQCEPGHKERGDQPSRGIRVLSPLFLLKKPQSRKLNPKAAQRLFTLPRGKPRAGEFQSKRRHLTRLSPNWGNRVGVASYGLESAFGACLLFPLGDIKGKIAPSILSRRRYALRINSASNSVLFLEKLTNLSTTVVL</sequence>
<dbReference type="SUPFAM" id="SSF56219">
    <property type="entry name" value="DNase I-like"/>
    <property type="match status" value="1"/>
</dbReference>
<dbReference type="OrthoDB" id="999895at2759"/>
<proteinExistence type="predicted"/>
<dbReference type="PANTHER" id="PTHR34456:SF13">
    <property type="entry name" value="REVERSE TRANSCRIPTASE DOMAIN-CONTAINING PROTEIN"/>
    <property type="match status" value="1"/>
</dbReference>
<reference evidence="2" key="1">
    <citation type="journal article" date="2019" name="Curr. Biol.">
        <title>Genome Sequence of Striga asiatica Provides Insight into the Evolution of Plant Parasitism.</title>
        <authorList>
            <person name="Yoshida S."/>
            <person name="Kim S."/>
            <person name="Wafula E.K."/>
            <person name="Tanskanen J."/>
            <person name="Kim Y.M."/>
            <person name="Honaas L."/>
            <person name="Yang Z."/>
            <person name="Spallek T."/>
            <person name="Conn C.E."/>
            <person name="Ichihashi Y."/>
            <person name="Cheong K."/>
            <person name="Cui S."/>
            <person name="Der J.P."/>
            <person name="Gundlach H."/>
            <person name="Jiao Y."/>
            <person name="Hori C."/>
            <person name="Ishida J.K."/>
            <person name="Kasahara H."/>
            <person name="Kiba T."/>
            <person name="Kim M.S."/>
            <person name="Koo N."/>
            <person name="Laohavisit A."/>
            <person name="Lee Y.H."/>
            <person name="Lumba S."/>
            <person name="McCourt P."/>
            <person name="Mortimer J.C."/>
            <person name="Mutuku J.M."/>
            <person name="Nomura T."/>
            <person name="Sasaki-Sekimoto Y."/>
            <person name="Seto Y."/>
            <person name="Wang Y."/>
            <person name="Wakatake T."/>
            <person name="Sakakibara H."/>
            <person name="Demura T."/>
            <person name="Yamaguchi S."/>
            <person name="Yoneyama K."/>
            <person name="Manabe R.I."/>
            <person name="Nelson D.C."/>
            <person name="Schulman A.H."/>
            <person name="Timko M.P."/>
            <person name="dePamphilis C.W."/>
            <person name="Choi D."/>
            <person name="Shirasu K."/>
        </authorList>
    </citation>
    <scope>NUCLEOTIDE SEQUENCE [LARGE SCALE GENOMIC DNA]</scope>
    <source>
        <strain evidence="2">cv. UVA1</strain>
    </source>
</reference>
<keyword evidence="2" id="KW-1185">Reference proteome</keyword>
<accession>A0A5A7Q3R3</accession>